<accession>A0A3D8H157</accession>
<evidence type="ECO:0000313" key="2">
    <source>
        <dbReference type="EMBL" id="RDU40181.1"/>
    </source>
</evidence>
<reference evidence="2 3" key="1">
    <citation type="submission" date="2018-08" db="EMBL/GenBank/DDBJ databases">
        <title>Genome sequence of Marinobacter flavimaris KCTC 12185.</title>
        <authorList>
            <person name="Chun J."/>
            <person name="Kim B.-Y."/>
            <person name="Choi S.-B."/>
            <person name="Kwak M.-J."/>
        </authorList>
    </citation>
    <scope>NUCLEOTIDE SEQUENCE [LARGE SCALE GENOMIC DNA]</scope>
    <source>
        <strain evidence="2 3">KCTC 12185</strain>
    </source>
</reference>
<dbReference type="GO" id="GO:0016020">
    <property type="term" value="C:membrane"/>
    <property type="evidence" value="ECO:0007669"/>
    <property type="project" value="TreeGrafter"/>
</dbReference>
<proteinExistence type="predicted"/>
<dbReference type="InterPro" id="IPR000073">
    <property type="entry name" value="AB_hydrolase_1"/>
</dbReference>
<dbReference type="Gene3D" id="3.40.50.1820">
    <property type="entry name" value="alpha/beta hydrolase"/>
    <property type="match status" value="1"/>
</dbReference>
<keyword evidence="3" id="KW-1185">Reference proteome</keyword>
<keyword evidence="2" id="KW-0378">Hydrolase</keyword>
<feature type="domain" description="AB hydrolase-1" evidence="1">
    <location>
        <begin position="70"/>
        <end position="179"/>
    </location>
</feature>
<dbReference type="InterPro" id="IPR029058">
    <property type="entry name" value="AB_hydrolase_fold"/>
</dbReference>
<organism evidence="2 3">
    <name type="scientific">Marinobacter flavimaris</name>
    <dbReference type="NCBI Taxonomy" id="262076"/>
    <lineage>
        <taxon>Bacteria</taxon>
        <taxon>Pseudomonadati</taxon>
        <taxon>Pseudomonadota</taxon>
        <taxon>Gammaproteobacteria</taxon>
        <taxon>Pseudomonadales</taxon>
        <taxon>Marinobacteraceae</taxon>
        <taxon>Marinobacter</taxon>
    </lineage>
</organism>
<sequence length="276" mass="30203">MNLSLNMFQAAFGVYSRLLPSSAASKAVGLMTSPRIKVERRASSRELFERVVPLNNDGLLSIYGSGPKKVLVLHGWSGWIGQFRDLIREIDPDECTVYAVHPAGHGDSTATKSHPGRFIEAVLDAHEYVGSSFDVAIGHSLGAAALVYAQSARGCFDRLVLVSGPATIEGVLSRFARFVNLGERSKRLFVRDMEETVGLSVDRLDLIALAPGIEVPVLLIHDDSDSEVPVTESVALNEAFPRSRLTHTTGYGHSRLLRNPEVVREIVEFTHSPFRP</sequence>
<dbReference type="InterPro" id="IPR050266">
    <property type="entry name" value="AB_hydrolase_sf"/>
</dbReference>
<protein>
    <submittedName>
        <fullName evidence="2">Alpha/beta fold hydrolase</fullName>
    </submittedName>
</protein>
<dbReference type="RefSeq" id="WP_104270996.1">
    <property type="nucleotide sequence ID" value="NZ_PSSW01000007.1"/>
</dbReference>
<evidence type="ECO:0000313" key="3">
    <source>
        <dbReference type="Proteomes" id="UP000256431"/>
    </source>
</evidence>
<comment type="caution">
    <text evidence="2">The sequence shown here is derived from an EMBL/GenBank/DDBJ whole genome shotgun (WGS) entry which is preliminary data.</text>
</comment>
<dbReference type="AlphaFoldDB" id="A0A3D8H157"/>
<dbReference type="GO" id="GO:0016787">
    <property type="term" value="F:hydrolase activity"/>
    <property type="evidence" value="ECO:0007669"/>
    <property type="project" value="UniProtKB-KW"/>
</dbReference>
<dbReference type="PANTHER" id="PTHR43798:SF33">
    <property type="entry name" value="HYDROLASE, PUTATIVE (AFU_ORTHOLOGUE AFUA_2G14860)-RELATED"/>
    <property type="match status" value="1"/>
</dbReference>
<name>A0A3D8H157_9GAMM</name>
<dbReference type="Proteomes" id="UP000256431">
    <property type="component" value="Unassembled WGS sequence"/>
</dbReference>
<dbReference type="SUPFAM" id="SSF53474">
    <property type="entry name" value="alpha/beta-Hydrolases"/>
    <property type="match status" value="1"/>
</dbReference>
<dbReference type="Pfam" id="PF00561">
    <property type="entry name" value="Abhydrolase_1"/>
    <property type="match status" value="1"/>
</dbReference>
<gene>
    <name evidence="2" type="ORF">DXI23_15520</name>
</gene>
<evidence type="ECO:0000259" key="1">
    <source>
        <dbReference type="Pfam" id="PF00561"/>
    </source>
</evidence>
<dbReference type="EMBL" id="QRDH01000007">
    <property type="protein sequence ID" value="RDU40181.1"/>
    <property type="molecule type" value="Genomic_DNA"/>
</dbReference>
<dbReference type="PANTHER" id="PTHR43798">
    <property type="entry name" value="MONOACYLGLYCEROL LIPASE"/>
    <property type="match status" value="1"/>
</dbReference>